<evidence type="ECO:0000313" key="2">
    <source>
        <dbReference type="EMBL" id="TXR51256.1"/>
    </source>
</evidence>
<name>A0A5C8Z2Y8_9GAMM</name>
<organism evidence="2 3">
    <name type="scientific">Reinekea thalattae</name>
    <dbReference type="NCBI Taxonomy" id="2593301"/>
    <lineage>
        <taxon>Bacteria</taxon>
        <taxon>Pseudomonadati</taxon>
        <taxon>Pseudomonadota</taxon>
        <taxon>Gammaproteobacteria</taxon>
        <taxon>Oceanospirillales</taxon>
        <taxon>Saccharospirillaceae</taxon>
        <taxon>Reinekea</taxon>
    </lineage>
</organism>
<protein>
    <submittedName>
        <fullName evidence="2">Uncharacterized protein</fullName>
    </submittedName>
</protein>
<dbReference type="AlphaFoldDB" id="A0A5C8Z2Y8"/>
<reference evidence="2 3" key="1">
    <citation type="submission" date="2019-07" db="EMBL/GenBank/DDBJ databases">
        <title>Reinekea sp. strain SSH23 genome sequencing and assembly.</title>
        <authorList>
            <person name="Kim I."/>
        </authorList>
    </citation>
    <scope>NUCLEOTIDE SEQUENCE [LARGE SCALE GENOMIC DNA]</scope>
    <source>
        <strain evidence="2 3">SSH23</strain>
    </source>
</reference>
<keyword evidence="1" id="KW-0812">Transmembrane</keyword>
<evidence type="ECO:0000256" key="1">
    <source>
        <dbReference type="SAM" id="Phobius"/>
    </source>
</evidence>
<keyword evidence="1" id="KW-0472">Membrane</keyword>
<accession>A0A5C8Z2Y8</accession>
<evidence type="ECO:0000313" key="3">
    <source>
        <dbReference type="Proteomes" id="UP000321764"/>
    </source>
</evidence>
<dbReference type="Proteomes" id="UP000321764">
    <property type="component" value="Unassembled WGS sequence"/>
</dbReference>
<feature type="transmembrane region" description="Helical" evidence="1">
    <location>
        <begin position="72"/>
        <end position="93"/>
    </location>
</feature>
<feature type="transmembrane region" description="Helical" evidence="1">
    <location>
        <begin position="6"/>
        <end position="27"/>
    </location>
</feature>
<comment type="caution">
    <text evidence="2">The sequence shown here is derived from an EMBL/GenBank/DDBJ whole genome shotgun (WGS) entry which is preliminary data.</text>
</comment>
<dbReference type="OrthoDB" id="6197071at2"/>
<keyword evidence="1" id="KW-1133">Transmembrane helix</keyword>
<proteinExistence type="predicted"/>
<gene>
    <name evidence="2" type="ORF">FME95_13540</name>
</gene>
<feature type="transmembrane region" description="Helical" evidence="1">
    <location>
        <begin position="39"/>
        <end position="60"/>
    </location>
</feature>
<keyword evidence="3" id="KW-1185">Reference proteome</keyword>
<dbReference type="RefSeq" id="WP_147715045.1">
    <property type="nucleotide sequence ID" value="NZ_VKAD01000004.1"/>
</dbReference>
<sequence>MFLYLLALLIMSLGVSIVVFGQFKLVISRGHMSQYDAGGFYFIAQIVVIYLLVSLAYFWGETRFGAIGDDLHPSYIGVLFVLCSSLGCLGYGLHNLNQRIE</sequence>
<dbReference type="EMBL" id="VKAD01000004">
    <property type="protein sequence ID" value="TXR51256.1"/>
    <property type="molecule type" value="Genomic_DNA"/>
</dbReference>